<dbReference type="PANTHER" id="PTHR43747">
    <property type="entry name" value="FAD-BINDING PROTEIN"/>
    <property type="match status" value="1"/>
</dbReference>
<dbReference type="RefSeq" id="WP_208881620.1">
    <property type="nucleotide sequence ID" value="NZ_CP031320.1"/>
</dbReference>
<proteinExistence type="inferred from homology"/>
<gene>
    <name evidence="4" type="ORF">DVA86_25155</name>
</gene>
<accession>A0A345XUY2</accession>
<dbReference type="Proteomes" id="UP000254425">
    <property type="component" value="Chromosome"/>
</dbReference>
<keyword evidence="1" id="KW-0560">Oxidoreductase</keyword>
<evidence type="ECO:0000256" key="1">
    <source>
        <dbReference type="ARBA" id="ARBA00023002"/>
    </source>
</evidence>
<dbReference type="AlphaFoldDB" id="A0A345XUY2"/>
<evidence type="ECO:0000256" key="2">
    <source>
        <dbReference type="ARBA" id="ARBA00038396"/>
    </source>
</evidence>
<evidence type="ECO:0000313" key="4">
    <source>
        <dbReference type="EMBL" id="AXK35448.1"/>
    </source>
</evidence>
<dbReference type="EMBL" id="CP031320">
    <property type="protein sequence ID" value="AXK35448.1"/>
    <property type="molecule type" value="Genomic_DNA"/>
</dbReference>
<dbReference type="GO" id="GO:0071949">
    <property type="term" value="F:FAD binding"/>
    <property type="evidence" value="ECO:0007669"/>
    <property type="project" value="InterPro"/>
</dbReference>
<dbReference type="PRINTS" id="PR00420">
    <property type="entry name" value="RNGMNOXGNASE"/>
</dbReference>
<dbReference type="InterPro" id="IPR050816">
    <property type="entry name" value="Flavin-dep_Halogenase_NPB"/>
</dbReference>
<evidence type="ECO:0000313" key="5">
    <source>
        <dbReference type="Proteomes" id="UP000254425"/>
    </source>
</evidence>
<dbReference type="Gene3D" id="3.50.50.60">
    <property type="entry name" value="FAD/NAD(P)-binding domain"/>
    <property type="match status" value="1"/>
</dbReference>
<evidence type="ECO:0000259" key="3">
    <source>
        <dbReference type="Pfam" id="PF01494"/>
    </source>
</evidence>
<keyword evidence="5" id="KW-1185">Reference proteome</keyword>
<dbReference type="Pfam" id="PF01494">
    <property type="entry name" value="FAD_binding_3"/>
    <property type="match status" value="1"/>
</dbReference>
<protein>
    <submittedName>
        <fullName evidence="4">NAD(P)/FAD-dependent oxidoreductase</fullName>
    </submittedName>
</protein>
<comment type="similarity">
    <text evidence="2">Belongs to the flavin-dependent halogenase family. Bacterial tryptophan halogenase subfamily.</text>
</comment>
<name>A0A345XUY2_9ACTN</name>
<dbReference type="PANTHER" id="PTHR43747:SF5">
    <property type="entry name" value="FAD-BINDING DOMAIN-CONTAINING PROTEIN"/>
    <property type="match status" value="1"/>
</dbReference>
<dbReference type="GO" id="GO:0016491">
    <property type="term" value="F:oxidoreductase activity"/>
    <property type="evidence" value="ECO:0007669"/>
    <property type="project" value="UniProtKB-KW"/>
</dbReference>
<sequence length="447" mass="50228">MDAQFDIGIIGGGPAGSTMASYLAKAGISVAVFESENFPRDHVGESLVPATTPVLVEIGAMEKMEKAGFPKKFGAAWTSAEDRDIDHNGFRGLTHDFRAAEILFSERDQEGVDRDHTFHVDRSKFDLILLKHAEELGAKVYQGVRVGKVDFDGELPVIEAKMAGQKVHVPVRMVVDASGRRTMLGSQEKFKVADPVFNQYAVHTWFDGLDRKALAVNKDQADYIFIHFLPVSDTWVWQIPITETVTSIGVVSQKARFREYEGDRKKFFWETVASRPELLDVLKNAEQVKPLKTEGDYSYGMRQIAGDNFVLIGDAARFVDPIFSSGVSVALNSARIASQDIIAAVQAGDFSKPRFARYEEKLRRGVRNWYEFITIYYRLNILFTAFVQDDRYRLDVLKMLQGDVYDDEEPKALSAMREIVEAVEADPGHLWHPYLGDLEAPSAKPNF</sequence>
<feature type="domain" description="FAD-binding" evidence="3">
    <location>
        <begin position="6"/>
        <end position="364"/>
    </location>
</feature>
<dbReference type="InterPro" id="IPR036188">
    <property type="entry name" value="FAD/NAD-bd_sf"/>
</dbReference>
<reference evidence="4 5" key="1">
    <citation type="submission" date="2018-07" db="EMBL/GenBank/DDBJ databases">
        <title>Draft genome of the type strain Streptomyces armeniacus ATCC 15676.</title>
        <authorList>
            <person name="Labana P."/>
            <person name="Gosse J.T."/>
            <person name="Boddy C.N."/>
        </authorList>
    </citation>
    <scope>NUCLEOTIDE SEQUENCE [LARGE SCALE GENOMIC DNA]</scope>
    <source>
        <strain evidence="4 5">ATCC 15676</strain>
    </source>
</reference>
<dbReference type="KEGG" id="sarm:DVA86_25155"/>
<organism evidence="4 5">
    <name type="scientific">Streptomyces armeniacus</name>
    <dbReference type="NCBI Taxonomy" id="83291"/>
    <lineage>
        <taxon>Bacteria</taxon>
        <taxon>Bacillati</taxon>
        <taxon>Actinomycetota</taxon>
        <taxon>Actinomycetes</taxon>
        <taxon>Kitasatosporales</taxon>
        <taxon>Streptomycetaceae</taxon>
        <taxon>Streptomyces</taxon>
    </lineage>
</organism>
<dbReference type="InterPro" id="IPR002938">
    <property type="entry name" value="FAD-bd"/>
</dbReference>
<dbReference type="SUPFAM" id="SSF51905">
    <property type="entry name" value="FAD/NAD(P)-binding domain"/>
    <property type="match status" value="1"/>
</dbReference>